<dbReference type="Gene3D" id="3.40.50.2300">
    <property type="match status" value="1"/>
</dbReference>
<feature type="domain" description="Response regulatory" evidence="2">
    <location>
        <begin position="3"/>
        <end position="119"/>
    </location>
</feature>
<evidence type="ECO:0000259" key="2">
    <source>
        <dbReference type="PROSITE" id="PS50110"/>
    </source>
</evidence>
<dbReference type="AlphaFoldDB" id="A0A3B0V058"/>
<dbReference type="CDD" id="cd17574">
    <property type="entry name" value="REC_OmpR"/>
    <property type="match status" value="1"/>
</dbReference>
<dbReference type="PROSITE" id="PS50110">
    <property type="entry name" value="RESPONSE_REGULATORY"/>
    <property type="match status" value="1"/>
</dbReference>
<dbReference type="InterPro" id="IPR001789">
    <property type="entry name" value="Sig_transdc_resp-reg_receiver"/>
</dbReference>
<dbReference type="SMART" id="SM00448">
    <property type="entry name" value="REC"/>
    <property type="match status" value="1"/>
</dbReference>
<protein>
    <submittedName>
        <fullName evidence="3">Diguanylate cyclase/phosphodiesterase (GGDEF &amp; EAL domains) with PAS/PAC sensor(S)</fullName>
    </submittedName>
</protein>
<dbReference type="SUPFAM" id="SSF52172">
    <property type="entry name" value="CheY-like"/>
    <property type="match status" value="1"/>
</dbReference>
<dbReference type="InterPro" id="IPR011006">
    <property type="entry name" value="CheY-like_superfamily"/>
</dbReference>
<dbReference type="Pfam" id="PF06564">
    <property type="entry name" value="CBP_BcsQ"/>
    <property type="match status" value="1"/>
</dbReference>
<keyword evidence="1" id="KW-0597">Phosphoprotein</keyword>
<dbReference type="Gene3D" id="3.40.50.300">
    <property type="entry name" value="P-loop containing nucleotide triphosphate hydrolases"/>
    <property type="match status" value="1"/>
</dbReference>
<dbReference type="PANTHER" id="PTHR44591">
    <property type="entry name" value="STRESS RESPONSE REGULATOR PROTEIN 1"/>
    <property type="match status" value="1"/>
</dbReference>
<reference evidence="3" key="1">
    <citation type="submission" date="2018-06" db="EMBL/GenBank/DDBJ databases">
        <authorList>
            <person name="Zhirakovskaya E."/>
        </authorList>
    </citation>
    <scope>NUCLEOTIDE SEQUENCE</scope>
</reference>
<dbReference type="PANTHER" id="PTHR44591:SF3">
    <property type="entry name" value="RESPONSE REGULATORY DOMAIN-CONTAINING PROTEIN"/>
    <property type="match status" value="1"/>
</dbReference>
<sequence length="375" mass="40917">MARIFVIDDDEQLLRMVGLMLERGGHNITLINSPLDGLEQIKTDKPDLLVLDVMMPNMSGHDLAREIRKDQTIEDLPILVLTARSQEVDRATALKSGADDYLSKPVTSQELMERVDNLLAQKSGHSSSENGIIITAFGLRGGVGQTTLAVNLAAALRRASQQEVCLVDLSPSGGQAVMHMRLQARSSWLDLPGENELDWSVLKNRLIIHPSGLRVLAAPAKPQDPSAISGEQVAHLLTLLKHHVAFTVIDAPHVFSPAFLQAVTMADMGLHIITPEVVSVQTAVQLNRLLNKRGIQVKRKSHILNQNTPEAQLPQAAVERGLNNNVAFQISYDANQARAIAQGVPLTLTSAKSGLTNVVRRMSEAIWQRVSTKSL</sequence>
<dbReference type="InterPro" id="IPR027417">
    <property type="entry name" value="P-loop_NTPase"/>
</dbReference>
<dbReference type="GO" id="GO:0000160">
    <property type="term" value="P:phosphorelay signal transduction system"/>
    <property type="evidence" value="ECO:0007669"/>
    <property type="project" value="InterPro"/>
</dbReference>
<evidence type="ECO:0000256" key="1">
    <source>
        <dbReference type="ARBA" id="ARBA00022553"/>
    </source>
</evidence>
<dbReference type="Pfam" id="PF00072">
    <property type="entry name" value="Response_reg"/>
    <property type="match status" value="1"/>
</dbReference>
<dbReference type="InterPro" id="IPR050595">
    <property type="entry name" value="Bact_response_regulator"/>
</dbReference>
<gene>
    <name evidence="3" type="ORF">MNBD_CHLOROFLEXI01-2408</name>
</gene>
<dbReference type="InterPro" id="IPR017746">
    <property type="entry name" value="Cellulose_synthase_operon_BcsQ"/>
</dbReference>
<dbReference type="SUPFAM" id="SSF52540">
    <property type="entry name" value="P-loop containing nucleoside triphosphate hydrolases"/>
    <property type="match status" value="1"/>
</dbReference>
<proteinExistence type="predicted"/>
<dbReference type="EMBL" id="UOEU01000174">
    <property type="protein sequence ID" value="VAW31177.1"/>
    <property type="molecule type" value="Genomic_DNA"/>
</dbReference>
<name>A0A3B0V058_9ZZZZ</name>
<evidence type="ECO:0000313" key="3">
    <source>
        <dbReference type="EMBL" id="VAW31177.1"/>
    </source>
</evidence>
<organism evidence="3">
    <name type="scientific">hydrothermal vent metagenome</name>
    <dbReference type="NCBI Taxonomy" id="652676"/>
    <lineage>
        <taxon>unclassified sequences</taxon>
        <taxon>metagenomes</taxon>
        <taxon>ecological metagenomes</taxon>
    </lineage>
</organism>
<accession>A0A3B0V058</accession>